<dbReference type="InterPro" id="IPR046360">
    <property type="entry name" value="T-box_DNA-bd"/>
</dbReference>
<dbReference type="InterPro" id="IPR036960">
    <property type="entry name" value="T-box_sf"/>
</dbReference>
<dbReference type="PANTHER" id="PTHR11267:SF82">
    <property type="entry name" value="T-BOX TRANSCRIPTION FACTOR TBX2"/>
    <property type="match status" value="1"/>
</dbReference>
<dbReference type="GO" id="GO:0006357">
    <property type="term" value="P:regulation of transcription by RNA polymerase II"/>
    <property type="evidence" value="ECO:0000318"/>
    <property type="project" value="GO_Central"/>
</dbReference>
<feature type="domain" description="T-box" evidence="7">
    <location>
        <begin position="86"/>
        <end position="241"/>
    </location>
</feature>
<dbReference type="GO" id="GO:0005634">
    <property type="term" value="C:nucleus"/>
    <property type="evidence" value="ECO:0000318"/>
    <property type="project" value="GO_Central"/>
</dbReference>
<evidence type="ECO:0000313" key="8">
    <source>
        <dbReference type="Ensembl" id="ENSORLP00000012560.2"/>
    </source>
</evidence>
<reference evidence="8" key="3">
    <citation type="submission" date="2025-09" db="UniProtKB">
        <authorList>
            <consortium name="Ensembl"/>
        </authorList>
    </citation>
    <scope>IDENTIFICATION</scope>
    <source>
        <strain evidence="8">Hd-rR</strain>
    </source>
</reference>
<dbReference type="Proteomes" id="UP000001038">
    <property type="component" value="Chromosome 14"/>
</dbReference>
<dbReference type="FunFam" id="2.60.40.820:FF:000016">
    <property type="entry name" value="T-box transcription factor TBX2-A"/>
    <property type="match status" value="1"/>
</dbReference>
<dbReference type="GO" id="GO:0001708">
    <property type="term" value="P:cell fate specification"/>
    <property type="evidence" value="ECO:0000318"/>
    <property type="project" value="GO_Central"/>
</dbReference>
<comment type="subcellular location">
    <subcellularLocation>
        <location evidence="1 6">Nucleus</location>
    </subcellularLocation>
</comment>
<dbReference type="GO" id="GO:0003205">
    <property type="term" value="P:cardiac chamber development"/>
    <property type="evidence" value="ECO:0007669"/>
    <property type="project" value="Ensembl"/>
</dbReference>
<evidence type="ECO:0000256" key="4">
    <source>
        <dbReference type="ARBA" id="ARBA00023163"/>
    </source>
</evidence>
<dbReference type="eggNOG" id="KOG3585">
    <property type="taxonomic scope" value="Eukaryota"/>
</dbReference>
<evidence type="ECO:0000256" key="1">
    <source>
        <dbReference type="ARBA" id="ARBA00004123"/>
    </source>
</evidence>
<reference evidence="8 9" key="1">
    <citation type="journal article" date="2007" name="Nature">
        <title>The medaka draft genome and insights into vertebrate genome evolution.</title>
        <authorList>
            <person name="Kasahara M."/>
            <person name="Naruse K."/>
            <person name="Sasaki S."/>
            <person name="Nakatani Y."/>
            <person name="Qu W."/>
            <person name="Ahsan B."/>
            <person name="Yamada T."/>
            <person name="Nagayasu Y."/>
            <person name="Doi K."/>
            <person name="Kasai Y."/>
            <person name="Jindo T."/>
            <person name="Kobayashi D."/>
            <person name="Shimada A."/>
            <person name="Toyoda A."/>
            <person name="Kuroki Y."/>
            <person name="Fujiyama A."/>
            <person name="Sasaki T."/>
            <person name="Shimizu A."/>
            <person name="Asakawa S."/>
            <person name="Shimizu N."/>
            <person name="Hashimoto S."/>
            <person name="Yang J."/>
            <person name="Lee Y."/>
            <person name="Matsushima K."/>
            <person name="Sugano S."/>
            <person name="Sakaizumi M."/>
            <person name="Narita T."/>
            <person name="Ohishi K."/>
            <person name="Haga S."/>
            <person name="Ohta F."/>
            <person name="Nomoto H."/>
            <person name="Nogata K."/>
            <person name="Morishita T."/>
            <person name="Endo T."/>
            <person name="Shin-I T."/>
            <person name="Takeda H."/>
            <person name="Morishita S."/>
            <person name="Kohara Y."/>
        </authorList>
    </citation>
    <scope>NUCLEOTIDE SEQUENCE [LARGE SCALE GENOMIC DNA]</scope>
    <source>
        <strain evidence="8 9">Hd-rR</strain>
    </source>
</reference>
<dbReference type="HOGENOM" id="CLU_023038_0_0_1"/>
<dbReference type="SMART" id="SM00425">
    <property type="entry name" value="TBOX"/>
    <property type="match status" value="1"/>
</dbReference>
<dbReference type="InterPro" id="IPR002070">
    <property type="entry name" value="TF_Brachyury"/>
</dbReference>
<dbReference type="Pfam" id="PF00907">
    <property type="entry name" value="T-box"/>
    <property type="match status" value="1"/>
</dbReference>
<sequence length="561" mass="63011">MSPGSLAPCRCSPRGFPQSTRSLWRARSEKSGWVMIRKLLWIPGTYGASFTKWGQRWSSQNQGGKSGTSVKHFTILLLTFIFFHHRRMFPPFKVRVEGLNERAKYILLMDIVSVDDYRYKFQNSRWTVAGKADPEMPKRMYIHPDSPSRGEQWMSKLVAFHKLKLTNNVSDKHGFTILNSMHKYQPRFHIVKASDIMKLPFSTFRTYVFPETEFIAVTAYQNDKITKLKIDNNPFAKGFRDIGNGRREKRGSQLDMSFLQENQSDVCDCADSEDSCEQPSTSETLCSPPGLLSSPLMSTPTNQDEGNIETDSDTDCPAEASFSLPALPLARTLKGKGILNNKSDQSKLSNCWDLGKIVSDDQPILDSSMKQIQTQVLPEMLQPWGTSSIIDDPCRTLDLSSVGAQPFLRLEKPLLLQPGQMSLGPIGLSTRGFGPGVSSFPREVSPFRGMLSYDCRDMDSPGGISAVFSSCSASSSLIRNQCHSNSWPCLRFSPYQIPLSFSSCQNPHTARLPEWTQSKPELCKSNRGDPSQVFDLYNYKTNAKQRPVSHLRGPSMNCSAR</sequence>
<evidence type="ECO:0000259" key="7">
    <source>
        <dbReference type="PROSITE" id="PS50252"/>
    </source>
</evidence>
<proteinExistence type="predicted"/>
<dbReference type="GO" id="GO:0072068">
    <property type="term" value="P:late distal convoluted tubule development"/>
    <property type="evidence" value="ECO:0007669"/>
    <property type="project" value="Ensembl"/>
</dbReference>
<dbReference type="PROSITE" id="PS50252">
    <property type="entry name" value="TBOX_3"/>
    <property type="match status" value="1"/>
</dbReference>
<dbReference type="PRINTS" id="PR00937">
    <property type="entry name" value="TBOX"/>
</dbReference>
<dbReference type="PRINTS" id="PR00938">
    <property type="entry name" value="BRACHYURY"/>
</dbReference>
<dbReference type="GO" id="GO:0035050">
    <property type="term" value="P:embryonic heart tube development"/>
    <property type="evidence" value="ECO:0007669"/>
    <property type="project" value="Ensembl"/>
</dbReference>
<dbReference type="STRING" id="8090.ENSORLP00000012560"/>
<name>H2M2B9_ORYLA</name>
<evidence type="ECO:0000256" key="5">
    <source>
        <dbReference type="ARBA" id="ARBA00023242"/>
    </source>
</evidence>
<dbReference type="InterPro" id="IPR048387">
    <property type="entry name" value="TBX2_3_RD"/>
</dbReference>
<organism evidence="8 9">
    <name type="scientific">Oryzias latipes</name>
    <name type="common">Japanese rice fish</name>
    <name type="synonym">Japanese killifish</name>
    <dbReference type="NCBI Taxonomy" id="8090"/>
    <lineage>
        <taxon>Eukaryota</taxon>
        <taxon>Metazoa</taxon>
        <taxon>Chordata</taxon>
        <taxon>Craniata</taxon>
        <taxon>Vertebrata</taxon>
        <taxon>Euteleostomi</taxon>
        <taxon>Actinopterygii</taxon>
        <taxon>Neopterygii</taxon>
        <taxon>Teleostei</taxon>
        <taxon>Neoteleostei</taxon>
        <taxon>Acanthomorphata</taxon>
        <taxon>Ovalentaria</taxon>
        <taxon>Atherinomorphae</taxon>
        <taxon>Beloniformes</taxon>
        <taxon>Adrianichthyidae</taxon>
        <taxon>Oryziinae</taxon>
        <taxon>Oryzias</taxon>
    </lineage>
</organism>
<dbReference type="GO" id="GO:0072019">
    <property type="term" value="P:proximal convoluted tubule development"/>
    <property type="evidence" value="ECO:0007669"/>
    <property type="project" value="Ensembl"/>
</dbReference>
<dbReference type="InterPro" id="IPR001699">
    <property type="entry name" value="TF_T-box"/>
</dbReference>
<evidence type="ECO:0000256" key="3">
    <source>
        <dbReference type="ARBA" id="ARBA00023125"/>
    </source>
</evidence>
<dbReference type="Ensembl" id="ENSORLT00000012561.2">
    <property type="protein sequence ID" value="ENSORLP00000012560.2"/>
    <property type="gene ID" value="ENSORLG00000010011.2"/>
</dbReference>
<keyword evidence="3 6" id="KW-0238">DNA-binding</keyword>
<keyword evidence="9" id="KW-1185">Reference proteome</keyword>
<evidence type="ECO:0000313" key="9">
    <source>
        <dbReference type="Proteomes" id="UP000001038"/>
    </source>
</evidence>
<accession>H2M2B9</accession>
<dbReference type="GO" id="GO:0000978">
    <property type="term" value="F:RNA polymerase II cis-regulatory region sequence-specific DNA binding"/>
    <property type="evidence" value="ECO:0000318"/>
    <property type="project" value="GO_Central"/>
</dbReference>
<dbReference type="InParanoid" id="H2M2B9"/>
<keyword evidence="5 6" id="KW-0539">Nucleus</keyword>
<keyword evidence="2" id="KW-0805">Transcription regulation</keyword>
<dbReference type="Pfam" id="PF20627">
    <property type="entry name" value="TBX2-3_RD"/>
    <property type="match status" value="1"/>
</dbReference>
<gene>
    <name evidence="8" type="primary">LOC101156111</name>
</gene>
<dbReference type="GO" id="GO:0045893">
    <property type="term" value="P:positive regulation of DNA-templated transcription"/>
    <property type="evidence" value="ECO:0007669"/>
    <property type="project" value="InterPro"/>
</dbReference>
<dbReference type="GO" id="GO:0000981">
    <property type="term" value="F:DNA-binding transcription factor activity, RNA polymerase II-specific"/>
    <property type="evidence" value="ECO:0000318"/>
    <property type="project" value="GO_Central"/>
</dbReference>
<dbReference type="Bgee" id="ENSORLG00000010011">
    <property type="expression patterns" value="Expressed in sexually immature organism and 1 other cell type or tissue"/>
</dbReference>
<dbReference type="Gene3D" id="2.60.40.820">
    <property type="entry name" value="Transcription factor, T-box"/>
    <property type="match status" value="1"/>
</dbReference>
<dbReference type="GeneTree" id="ENSGT00940000158439"/>
<evidence type="ECO:0000256" key="6">
    <source>
        <dbReference type="PROSITE-ProRule" id="PRU00201"/>
    </source>
</evidence>
<dbReference type="InterPro" id="IPR018186">
    <property type="entry name" value="TF_T-box_CS"/>
</dbReference>
<dbReference type="GO" id="GO:0000785">
    <property type="term" value="C:chromatin"/>
    <property type="evidence" value="ECO:0000318"/>
    <property type="project" value="GO_Central"/>
</dbReference>
<reference evidence="8" key="2">
    <citation type="submission" date="2025-08" db="UniProtKB">
        <authorList>
            <consortium name="Ensembl"/>
        </authorList>
    </citation>
    <scope>IDENTIFICATION</scope>
    <source>
        <strain evidence="8">Hd-rR</strain>
    </source>
</reference>
<comment type="caution">
    <text evidence="6">Lacks conserved residue(s) required for the propagation of feature annotation.</text>
</comment>
<dbReference type="GO" id="GO:0048793">
    <property type="term" value="P:pronephros development"/>
    <property type="evidence" value="ECO:0007669"/>
    <property type="project" value="Ensembl"/>
</dbReference>
<dbReference type="PROSITE" id="PS01264">
    <property type="entry name" value="TBOX_2"/>
    <property type="match status" value="1"/>
</dbReference>
<dbReference type="GO" id="GO:0060037">
    <property type="term" value="P:pharyngeal system development"/>
    <property type="evidence" value="ECO:0007669"/>
    <property type="project" value="Ensembl"/>
</dbReference>
<dbReference type="AlphaFoldDB" id="H2M2B9"/>
<dbReference type="SUPFAM" id="SSF49417">
    <property type="entry name" value="p53-like transcription factors"/>
    <property type="match status" value="1"/>
</dbReference>
<dbReference type="InterPro" id="IPR008967">
    <property type="entry name" value="p53-like_TF_DNA-bd_sf"/>
</dbReference>
<keyword evidence="4" id="KW-0804">Transcription</keyword>
<evidence type="ECO:0000256" key="2">
    <source>
        <dbReference type="ARBA" id="ARBA00023015"/>
    </source>
</evidence>
<dbReference type="PANTHER" id="PTHR11267">
    <property type="entry name" value="T-BOX PROTEIN-RELATED"/>
    <property type="match status" value="1"/>
</dbReference>
<protein>
    <submittedName>
        <fullName evidence="8">T-box transcription factor 2a</fullName>
    </submittedName>
</protein>